<keyword evidence="1" id="KW-1133">Transmembrane helix</keyword>
<accession>A0AAP2DTU6</accession>
<feature type="transmembrane region" description="Helical" evidence="1">
    <location>
        <begin position="30"/>
        <end position="47"/>
    </location>
</feature>
<gene>
    <name evidence="2" type="ORF">KK083_29765</name>
</gene>
<dbReference type="AlphaFoldDB" id="A0AAP2DTU6"/>
<reference evidence="2 3" key="1">
    <citation type="submission" date="2021-05" db="EMBL/GenBank/DDBJ databases">
        <title>A Polyphasic approach of four new species of the genus Ohtaekwangia: Ohtaekwangia histidinii sp. nov., Ohtaekwangia cretensis sp. nov., Ohtaekwangia indiensis sp. nov., Ohtaekwangia reichenbachii sp. nov. from diverse environment.</title>
        <authorList>
            <person name="Octaviana S."/>
        </authorList>
    </citation>
    <scope>NUCLEOTIDE SEQUENCE [LARGE SCALE GENOMIC DNA]</scope>
    <source>
        <strain evidence="2 3">PWU4</strain>
    </source>
</reference>
<keyword evidence="1" id="KW-0812">Transmembrane</keyword>
<protein>
    <submittedName>
        <fullName evidence="2">Uncharacterized protein</fullName>
    </submittedName>
</protein>
<dbReference type="EMBL" id="JAHESF010000057">
    <property type="protein sequence ID" value="MBT1701117.1"/>
    <property type="molecule type" value="Genomic_DNA"/>
</dbReference>
<dbReference type="Proteomes" id="UP001319200">
    <property type="component" value="Unassembled WGS sequence"/>
</dbReference>
<evidence type="ECO:0000313" key="2">
    <source>
        <dbReference type="EMBL" id="MBT1701117.1"/>
    </source>
</evidence>
<keyword evidence="1" id="KW-0472">Membrane</keyword>
<name>A0AAP2DTU6_9BACT</name>
<proteinExistence type="predicted"/>
<keyword evidence="3" id="KW-1185">Reference proteome</keyword>
<evidence type="ECO:0000256" key="1">
    <source>
        <dbReference type="SAM" id="Phobius"/>
    </source>
</evidence>
<sequence length="52" mass="6238">MENLYSAWPENSNEDNKHEEAYRLLRKLKYALVFWLVAFLGTIIWFTNSPAF</sequence>
<comment type="caution">
    <text evidence="2">The sequence shown here is derived from an EMBL/GenBank/DDBJ whole genome shotgun (WGS) entry which is preliminary data.</text>
</comment>
<evidence type="ECO:0000313" key="3">
    <source>
        <dbReference type="Proteomes" id="UP001319200"/>
    </source>
</evidence>
<organism evidence="2 3">
    <name type="scientific">Chryseosolibacter histidini</name>
    <dbReference type="NCBI Taxonomy" id="2782349"/>
    <lineage>
        <taxon>Bacteria</taxon>
        <taxon>Pseudomonadati</taxon>
        <taxon>Bacteroidota</taxon>
        <taxon>Cytophagia</taxon>
        <taxon>Cytophagales</taxon>
        <taxon>Chryseotaleaceae</taxon>
        <taxon>Chryseosolibacter</taxon>
    </lineage>
</organism>
<dbReference type="RefSeq" id="WP_254169803.1">
    <property type="nucleotide sequence ID" value="NZ_JAHESF010000057.1"/>
</dbReference>